<reference evidence="3" key="1">
    <citation type="journal article" date="2011" name="PLoS Genet.">
        <title>Genomic analysis of the necrotrophic fungal pathogens Sclerotinia sclerotiorum and Botrytis cinerea.</title>
        <authorList>
            <person name="Amselem J."/>
            <person name="Cuomo C.A."/>
            <person name="van Kan J.A."/>
            <person name="Viaud M."/>
            <person name="Benito E.P."/>
            <person name="Couloux A."/>
            <person name="Coutinho P.M."/>
            <person name="de Vries R.P."/>
            <person name="Dyer P.S."/>
            <person name="Fillinger S."/>
            <person name="Fournier E."/>
            <person name="Gout L."/>
            <person name="Hahn M."/>
            <person name="Kohn L."/>
            <person name="Lapalu N."/>
            <person name="Plummer K.M."/>
            <person name="Pradier J.M."/>
            <person name="Quevillon E."/>
            <person name="Sharon A."/>
            <person name="Simon A."/>
            <person name="ten Have A."/>
            <person name="Tudzynski B."/>
            <person name="Tudzynski P."/>
            <person name="Wincker P."/>
            <person name="Andrew M."/>
            <person name="Anthouard V."/>
            <person name="Beever R.E."/>
            <person name="Beffa R."/>
            <person name="Benoit I."/>
            <person name="Bouzid O."/>
            <person name="Brault B."/>
            <person name="Chen Z."/>
            <person name="Choquer M."/>
            <person name="Collemare J."/>
            <person name="Cotton P."/>
            <person name="Danchin E.G."/>
            <person name="Da Silva C."/>
            <person name="Gautier A."/>
            <person name="Giraud C."/>
            <person name="Giraud T."/>
            <person name="Gonzalez C."/>
            <person name="Grossetete S."/>
            <person name="Guldener U."/>
            <person name="Henrissat B."/>
            <person name="Howlett B.J."/>
            <person name="Kodira C."/>
            <person name="Kretschmer M."/>
            <person name="Lappartient A."/>
            <person name="Leroch M."/>
            <person name="Levis C."/>
            <person name="Mauceli E."/>
            <person name="Neuveglise C."/>
            <person name="Oeser B."/>
            <person name="Pearson M."/>
            <person name="Poulain J."/>
            <person name="Poussereau N."/>
            <person name="Quesneville H."/>
            <person name="Rascle C."/>
            <person name="Schumacher J."/>
            <person name="Segurens B."/>
            <person name="Sexton A."/>
            <person name="Silva E."/>
            <person name="Sirven C."/>
            <person name="Soanes D.M."/>
            <person name="Talbot N.J."/>
            <person name="Templeton M."/>
            <person name="Yandava C."/>
            <person name="Yarden O."/>
            <person name="Zeng Q."/>
            <person name="Rollins J.A."/>
            <person name="Lebrun M.H."/>
            <person name="Dickman M."/>
        </authorList>
    </citation>
    <scope>NUCLEOTIDE SEQUENCE [LARGE SCALE GENOMIC DNA]</scope>
    <source>
        <strain evidence="3">T4</strain>
    </source>
</reference>
<feature type="compositionally biased region" description="Polar residues" evidence="1">
    <location>
        <begin position="34"/>
        <end position="50"/>
    </location>
</feature>
<evidence type="ECO:0000313" key="2">
    <source>
        <dbReference type="EMBL" id="CCD47829.1"/>
    </source>
</evidence>
<protein>
    <submittedName>
        <fullName evidence="2">Uncharacterized protein</fullName>
    </submittedName>
</protein>
<name>G2Y589_BOTF4</name>
<dbReference type="HOGENOM" id="CLU_2049348_0_0_1"/>
<accession>G2Y589</accession>
<proteinExistence type="predicted"/>
<dbReference type="InParanoid" id="G2Y589"/>
<feature type="region of interest" description="Disordered" evidence="1">
    <location>
        <begin position="1"/>
        <end position="69"/>
    </location>
</feature>
<evidence type="ECO:0000256" key="1">
    <source>
        <dbReference type="SAM" id="MobiDB-lite"/>
    </source>
</evidence>
<sequence length="120" mass="13115">MDGLNPPSWAPDHQNLTTPGTEAADYEYGRSTAVDDQQQPSAISSYNPNQPRLAMGSMGDHRKTSDTAPDNFQFALSQGLTLPLVNPLQYSDYDPGFDIFETGMQDGFDNATGDYFSANK</sequence>
<organism evidence="2 3">
    <name type="scientific">Botryotinia fuckeliana (strain T4)</name>
    <name type="common">Noble rot fungus</name>
    <name type="synonym">Botrytis cinerea</name>
    <dbReference type="NCBI Taxonomy" id="999810"/>
    <lineage>
        <taxon>Eukaryota</taxon>
        <taxon>Fungi</taxon>
        <taxon>Dikarya</taxon>
        <taxon>Ascomycota</taxon>
        <taxon>Pezizomycotina</taxon>
        <taxon>Leotiomycetes</taxon>
        <taxon>Helotiales</taxon>
        <taxon>Sclerotiniaceae</taxon>
        <taxon>Botrytis</taxon>
    </lineage>
</organism>
<dbReference type="EMBL" id="FQ790287">
    <property type="protein sequence ID" value="CCD47829.1"/>
    <property type="molecule type" value="Genomic_DNA"/>
</dbReference>
<dbReference type="AlphaFoldDB" id="G2Y589"/>
<dbReference type="Proteomes" id="UP000008177">
    <property type="component" value="Unplaced contigs"/>
</dbReference>
<evidence type="ECO:0000313" key="3">
    <source>
        <dbReference type="Proteomes" id="UP000008177"/>
    </source>
</evidence>
<gene>
    <name evidence="2" type="ORF">BofuT4_P038090.1</name>
</gene>